<organism evidence="2 3">
    <name type="scientific">Tilletia caries</name>
    <name type="common">wheat bunt fungus</name>
    <dbReference type="NCBI Taxonomy" id="13290"/>
    <lineage>
        <taxon>Eukaryota</taxon>
        <taxon>Fungi</taxon>
        <taxon>Dikarya</taxon>
        <taxon>Basidiomycota</taxon>
        <taxon>Ustilaginomycotina</taxon>
        <taxon>Exobasidiomycetes</taxon>
        <taxon>Tilletiales</taxon>
        <taxon>Tilletiaceae</taxon>
        <taxon>Tilletia</taxon>
    </lineage>
</organism>
<feature type="compositionally biased region" description="Basic and acidic residues" evidence="1">
    <location>
        <begin position="86"/>
        <end position="97"/>
    </location>
</feature>
<feature type="region of interest" description="Disordered" evidence="1">
    <location>
        <begin position="67"/>
        <end position="99"/>
    </location>
</feature>
<protein>
    <submittedName>
        <fullName evidence="2">Uncharacterized protein</fullName>
    </submittedName>
</protein>
<name>A0ABN7IZL8_9BASI</name>
<evidence type="ECO:0000256" key="1">
    <source>
        <dbReference type="SAM" id="MobiDB-lite"/>
    </source>
</evidence>
<reference evidence="2" key="1">
    <citation type="submission" date="2020-10" db="EMBL/GenBank/DDBJ databases">
        <authorList>
            <person name="Sedaghatjoo S."/>
        </authorList>
    </citation>
    <scope>NUCLEOTIDE SEQUENCE</scope>
    <source>
        <strain evidence="2">AZH3</strain>
    </source>
</reference>
<evidence type="ECO:0000313" key="3">
    <source>
        <dbReference type="Proteomes" id="UP000836402"/>
    </source>
</evidence>
<evidence type="ECO:0000313" key="2">
    <source>
        <dbReference type="EMBL" id="CAD6941272.1"/>
    </source>
</evidence>
<sequence>SAHDQRVLKATALHQQSEHYFGSDQFILGDSDYVWVCALQAAQARQEDTNVALNATMREVLSLLRKRGREEDEEEEEERAGKKVKKEVGNGKGKEKEVDEVDEVDKVEASEILAQLVANEIKALGGAGHERSEIEATLKSRIGHPIDLKNFLHRHPAVFSFTHGRPGLWTLDAPVR</sequence>
<dbReference type="Proteomes" id="UP000836402">
    <property type="component" value="Unassembled WGS sequence"/>
</dbReference>
<gene>
    <name evidence="2" type="ORF">JKIAZH3_G7358</name>
</gene>
<keyword evidence="3" id="KW-1185">Reference proteome</keyword>
<accession>A0ABN7IZL8</accession>
<proteinExistence type="predicted"/>
<dbReference type="EMBL" id="CAJHJG010004459">
    <property type="protein sequence ID" value="CAD6941272.1"/>
    <property type="molecule type" value="Genomic_DNA"/>
</dbReference>
<feature type="non-terminal residue" evidence="2">
    <location>
        <position position="1"/>
    </location>
</feature>
<comment type="caution">
    <text evidence="2">The sequence shown here is derived from an EMBL/GenBank/DDBJ whole genome shotgun (WGS) entry which is preliminary data.</text>
</comment>